<dbReference type="Proteomes" id="UP000241362">
    <property type="component" value="Unassembled WGS sequence"/>
</dbReference>
<dbReference type="RefSeq" id="WP_107672001.1">
    <property type="nucleotide sequence ID" value="NZ_PZKE01000002.1"/>
</dbReference>
<proteinExistence type="predicted"/>
<dbReference type="EMBL" id="PZKE01000002">
    <property type="protein sequence ID" value="PTE15992.1"/>
    <property type="molecule type" value="Genomic_DNA"/>
</dbReference>
<keyword evidence="2" id="KW-1185">Reference proteome</keyword>
<evidence type="ECO:0000313" key="1">
    <source>
        <dbReference type="EMBL" id="PTE15992.1"/>
    </source>
</evidence>
<comment type="caution">
    <text evidence="1">The sequence shown here is derived from an EMBL/GenBank/DDBJ whole genome shotgun (WGS) entry which is preliminary data.</text>
</comment>
<sequence length="66" mass="7455">MPDQIRRPVLPAETWNELHDFLSLALDALGERPQDFTPDFLHNAVLHQRLAIKITHKAMQQIGGAA</sequence>
<evidence type="ECO:0000313" key="2">
    <source>
        <dbReference type="Proteomes" id="UP000241362"/>
    </source>
</evidence>
<organism evidence="1 2">
    <name type="scientific">Fuscovulum blasticum DSM 2131</name>
    <dbReference type="NCBI Taxonomy" id="1188250"/>
    <lineage>
        <taxon>Bacteria</taxon>
        <taxon>Pseudomonadati</taxon>
        <taxon>Pseudomonadota</taxon>
        <taxon>Alphaproteobacteria</taxon>
        <taxon>Rhodobacterales</taxon>
        <taxon>Paracoccaceae</taxon>
        <taxon>Pseudogemmobacter</taxon>
    </lineage>
</organism>
<reference evidence="1 2" key="1">
    <citation type="submission" date="2018-03" db="EMBL/GenBank/DDBJ databases">
        <title>Rhodobacter blasticus.</title>
        <authorList>
            <person name="Meyer T.E."/>
            <person name="Miller S."/>
            <person name="Lodha T."/>
            <person name="Gandham S."/>
            <person name="Chintalapati S."/>
            <person name="Chintalapati V.R."/>
        </authorList>
    </citation>
    <scope>NUCLEOTIDE SEQUENCE [LARGE SCALE GENOMIC DNA]</scope>
    <source>
        <strain evidence="1 2">DSM 2131</strain>
    </source>
</reference>
<protein>
    <submittedName>
        <fullName evidence="1">Uncharacterized protein</fullName>
    </submittedName>
</protein>
<name>A0A2T4JDJ9_FUSBL</name>
<gene>
    <name evidence="1" type="ORF">C5F44_02845</name>
</gene>
<accession>A0A2T4JDJ9</accession>
<dbReference type="AlphaFoldDB" id="A0A2T4JDJ9"/>